<evidence type="ECO:0000313" key="11">
    <source>
        <dbReference type="EMBL" id="MBW0137977.1"/>
    </source>
</evidence>
<dbReference type="NCBIfam" id="TIGR00494">
    <property type="entry name" value="crcB"/>
    <property type="match status" value="1"/>
</dbReference>
<dbReference type="PANTHER" id="PTHR28259:SF1">
    <property type="entry name" value="FLUORIDE EXPORT PROTEIN 1-RELATED"/>
    <property type="match status" value="1"/>
</dbReference>
<dbReference type="EMBL" id="JADQDK010000001">
    <property type="protein sequence ID" value="MBW0137977.1"/>
    <property type="molecule type" value="Genomic_DNA"/>
</dbReference>
<keyword evidence="4 10" id="KW-1133">Transmembrane helix</keyword>
<name>A0ABS6V0D6_9PSEU</name>
<feature type="binding site" evidence="10">
    <location>
        <position position="104"/>
    </location>
    <ligand>
        <name>Na(+)</name>
        <dbReference type="ChEBI" id="CHEBI:29101"/>
        <note>structural</note>
    </ligand>
</feature>
<dbReference type="HAMAP" id="MF_00454">
    <property type="entry name" value="FluC"/>
    <property type="match status" value="1"/>
</dbReference>
<gene>
    <name evidence="10 11" type="primary">crcB</name>
    <name evidence="10" type="synonym">fluC</name>
    <name evidence="11" type="ORF">I4I81_27465</name>
</gene>
<keyword evidence="10" id="KW-0813">Transport</keyword>
<evidence type="ECO:0000256" key="10">
    <source>
        <dbReference type="HAMAP-Rule" id="MF_00454"/>
    </source>
</evidence>
<comment type="caution">
    <text evidence="11">The sequence shown here is derived from an EMBL/GenBank/DDBJ whole genome shotgun (WGS) entry which is preliminary data.</text>
</comment>
<evidence type="ECO:0000256" key="1">
    <source>
        <dbReference type="ARBA" id="ARBA00004651"/>
    </source>
</evidence>
<keyword evidence="12" id="KW-1185">Reference proteome</keyword>
<dbReference type="Proteomes" id="UP000694287">
    <property type="component" value="Unassembled WGS sequence"/>
</dbReference>
<evidence type="ECO:0000256" key="6">
    <source>
        <dbReference type="ARBA" id="ARBA00023303"/>
    </source>
</evidence>
<evidence type="ECO:0000313" key="12">
    <source>
        <dbReference type="Proteomes" id="UP000694287"/>
    </source>
</evidence>
<sequence length="158" mass="16657">MTGRDARRAVDPDVDLHVPAQRAELAAPARWRVLAAIAVGGVIGAQARYVLGMVLPHRAGGFPWATLLTNVSGCLLIGVLMVLVTERYRAHPLARPLLGVGVLGGYTTFSTYTVEALGAVVAGRPWIALGYVVVTPLLAVAAATLGVVVTRRWAGVRR</sequence>
<comment type="function">
    <text evidence="9 10">Fluoride-specific ion channel. Important for reducing fluoride concentration in the cell, thus reducing its toxicity.</text>
</comment>
<proteinExistence type="inferred from homology"/>
<keyword evidence="10" id="KW-0479">Metal-binding</keyword>
<evidence type="ECO:0000256" key="2">
    <source>
        <dbReference type="ARBA" id="ARBA00022475"/>
    </source>
</evidence>
<keyword evidence="2 10" id="KW-1003">Cell membrane</keyword>
<evidence type="ECO:0000256" key="4">
    <source>
        <dbReference type="ARBA" id="ARBA00022989"/>
    </source>
</evidence>
<keyword evidence="10" id="KW-0915">Sodium</keyword>
<evidence type="ECO:0000256" key="8">
    <source>
        <dbReference type="ARBA" id="ARBA00035585"/>
    </source>
</evidence>
<dbReference type="Pfam" id="PF02537">
    <property type="entry name" value="CRCB"/>
    <property type="match status" value="1"/>
</dbReference>
<evidence type="ECO:0000256" key="9">
    <source>
        <dbReference type="ARBA" id="ARBA00049940"/>
    </source>
</evidence>
<feature type="transmembrane region" description="Helical" evidence="10">
    <location>
        <begin position="96"/>
        <end position="114"/>
    </location>
</feature>
<feature type="binding site" evidence="10">
    <location>
        <position position="107"/>
    </location>
    <ligand>
        <name>Na(+)</name>
        <dbReference type="ChEBI" id="CHEBI:29101"/>
        <note>structural</note>
    </ligand>
</feature>
<protein>
    <recommendedName>
        <fullName evidence="10">Fluoride-specific ion channel FluC</fullName>
    </recommendedName>
</protein>
<comment type="activity regulation">
    <text evidence="10">Na(+) is not transported, but it plays an essential structural role and its presence is essential for fluoride channel function.</text>
</comment>
<keyword evidence="6 10" id="KW-0407">Ion channel</keyword>
<comment type="subcellular location">
    <subcellularLocation>
        <location evidence="1 10">Cell membrane</location>
        <topology evidence="1 10">Multi-pass membrane protein</topology>
    </subcellularLocation>
</comment>
<accession>A0ABS6V0D6</accession>
<evidence type="ECO:0000256" key="5">
    <source>
        <dbReference type="ARBA" id="ARBA00023136"/>
    </source>
</evidence>
<comment type="catalytic activity">
    <reaction evidence="8">
        <text>fluoride(in) = fluoride(out)</text>
        <dbReference type="Rhea" id="RHEA:76159"/>
        <dbReference type="ChEBI" id="CHEBI:17051"/>
    </reaction>
    <physiologicalReaction direction="left-to-right" evidence="8">
        <dbReference type="Rhea" id="RHEA:76160"/>
    </physiologicalReaction>
</comment>
<dbReference type="PANTHER" id="PTHR28259">
    <property type="entry name" value="FLUORIDE EXPORT PROTEIN 1-RELATED"/>
    <property type="match status" value="1"/>
</dbReference>
<organism evidence="11 12">
    <name type="scientific">Pseudonocardia abyssalis</name>
    <dbReference type="NCBI Taxonomy" id="2792008"/>
    <lineage>
        <taxon>Bacteria</taxon>
        <taxon>Bacillati</taxon>
        <taxon>Actinomycetota</taxon>
        <taxon>Actinomycetes</taxon>
        <taxon>Pseudonocardiales</taxon>
        <taxon>Pseudonocardiaceae</taxon>
        <taxon>Pseudonocardia</taxon>
    </lineage>
</organism>
<keyword evidence="3 10" id="KW-0812">Transmembrane</keyword>
<dbReference type="InterPro" id="IPR003691">
    <property type="entry name" value="FluC"/>
</dbReference>
<keyword evidence="5 10" id="KW-0472">Membrane</keyword>
<dbReference type="RefSeq" id="WP_218616437.1">
    <property type="nucleotide sequence ID" value="NZ_JADQDK010000001.1"/>
</dbReference>
<feature type="transmembrane region" description="Helical" evidence="10">
    <location>
        <begin position="31"/>
        <end position="50"/>
    </location>
</feature>
<evidence type="ECO:0000256" key="3">
    <source>
        <dbReference type="ARBA" id="ARBA00022692"/>
    </source>
</evidence>
<feature type="transmembrane region" description="Helical" evidence="10">
    <location>
        <begin position="62"/>
        <end position="84"/>
    </location>
</feature>
<keyword evidence="10" id="KW-0406">Ion transport</keyword>
<feature type="transmembrane region" description="Helical" evidence="10">
    <location>
        <begin position="126"/>
        <end position="149"/>
    </location>
</feature>
<evidence type="ECO:0000256" key="7">
    <source>
        <dbReference type="ARBA" id="ARBA00035120"/>
    </source>
</evidence>
<comment type="similarity">
    <text evidence="7 10">Belongs to the fluoride channel Fluc/FEX (TC 1.A.43) family.</text>
</comment>
<reference evidence="11 12" key="1">
    <citation type="submission" date="2020-11" db="EMBL/GenBank/DDBJ databases">
        <title>Pseudonocardia abyssalis sp. nov. and Pseudonocardia oceani sp. nov., description and phylogenomic analysis of two novel actinomycetes isolated from the deep Southern Ocean.</title>
        <authorList>
            <person name="Parra J."/>
        </authorList>
    </citation>
    <scope>NUCLEOTIDE SEQUENCE [LARGE SCALE GENOMIC DNA]</scope>
    <source>
        <strain evidence="11 12">KRD-168</strain>
    </source>
</reference>